<comment type="similarity">
    <text evidence="2">Belongs to the autoinducer-2 exporter (AI-2E) (TC 2.A.86) family.</text>
</comment>
<dbReference type="GO" id="GO:0016020">
    <property type="term" value="C:membrane"/>
    <property type="evidence" value="ECO:0007669"/>
    <property type="project" value="UniProtKB-SubCell"/>
</dbReference>
<sequence>MVALTEPTLVLQTTVDHPFIALLIMSSTFLYIRHLYHPTFLFLKTAAFTLGAISLHVFDKSLLFSYHRLLTDDTLSSILTISEVILTTTFLCLYILTQSLIDGADAFMRLGKWAKSELEDDVGEQWDAVLGLVNEQIQDANATYSNTTWWGVVEPVARGIMSGTDGEDGAGRSAIGLSAITFSNLTATAKEAVMSLNLTSAEMSSFMGVGAKSGQVMASTLINFTDSLLGVFSTISESAVSFILFVSVVMLLLNSPSDPLTKLFTDLLPPSFPPSTPSYISEMLCGVLLLPLKLAATHAVVIVSFMSLFGAKHSFLAAGLSFLQAFFPIAPAFLIPVPWALGLVMEGAWVRGVLCFVGVKAALSWCDERVMRKQVGINPMFTSLSVLMGYKSFGRNGVLGGPMILCAVKLVYEAIRAAEATQGKGRTRTASEVFSKIRNVLTPRPSFDNSGGERASTNWADWGADDRRALFKDSERILVGVKRKGKRGEAPVRVSFGVSDGSEVMRRKICSALGMDEGDEGKIKSVEGDDGCLIRDGGGLRDGEILSVVFVR</sequence>
<gene>
    <name evidence="7" type="ORF">TrRE_jg5586</name>
</gene>
<feature type="transmembrane region" description="Helical" evidence="6">
    <location>
        <begin position="279"/>
        <end position="303"/>
    </location>
</feature>
<evidence type="ECO:0000256" key="1">
    <source>
        <dbReference type="ARBA" id="ARBA00004141"/>
    </source>
</evidence>
<keyword evidence="5 6" id="KW-0472">Membrane</keyword>
<evidence type="ECO:0000256" key="5">
    <source>
        <dbReference type="ARBA" id="ARBA00023136"/>
    </source>
</evidence>
<evidence type="ECO:0000256" key="6">
    <source>
        <dbReference type="SAM" id="Phobius"/>
    </source>
</evidence>
<keyword evidence="4 6" id="KW-1133">Transmembrane helix</keyword>
<evidence type="ECO:0000256" key="3">
    <source>
        <dbReference type="ARBA" id="ARBA00022692"/>
    </source>
</evidence>
<evidence type="ECO:0000313" key="7">
    <source>
        <dbReference type="EMBL" id="GMI09454.1"/>
    </source>
</evidence>
<comment type="subcellular location">
    <subcellularLocation>
        <location evidence="1">Membrane</location>
        <topology evidence="1">Multi-pass membrane protein</topology>
    </subcellularLocation>
</comment>
<protein>
    <submittedName>
        <fullName evidence="7">Uncharacterized protein</fullName>
    </submittedName>
</protein>
<reference evidence="7" key="1">
    <citation type="submission" date="2022-07" db="EMBL/GenBank/DDBJ databases">
        <title>Genome analysis of Parmales, a sister group of diatoms, reveals the evolutionary specialization of diatoms from phago-mixotrophs to photoautotrophs.</title>
        <authorList>
            <person name="Ban H."/>
            <person name="Sato S."/>
            <person name="Yoshikawa S."/>
            <person name="Kazumasa Y."/>
            <person name="Nakamura Y."/>
            <person name="Ichinomiya M."/>
            <person name="Saitoh K."/>
            <person name="Sato N."/>
            <person name="Blanc-Mathieu R."/>
            <person name="Endo H."/>
            <person name="Kuwata A."/>
            <person name="Ogata H."/>
        </authorList>
    </citation>
    <scope>NUCLEOTIDE SEQUENCE</scope>
</reference>
<keyword evidence="8" id="KW-1185">Reference proteome</keyword>
<organism evidence="7 8">
    <name type="scientific">Triparma retinervis</name>
    <dbReference type="NCBI Taxonomy" id="2557542"/>
    <lineage>
        <taxon>Eukaryota</taxon>
        <taxon>Sar</taxon>
        <taxon>Stramenopiles</taxon>
        <taxon>Ochrophyta</taxon>
        <taxon>Bolidophyceae</taxon>
        <taxon>Parmales</taxon>
        <taxon>Triparmaceae</taxon>
        <taxon>Triparma</taxon>
    </lineage>
</organism>
<evidence type="ECO:0000256" key="4">
    <source>
        <dbReference type="ARBA" id="ARBA00022989"/>
    </source>
</evidence>
<feature type="transmembrane region" description="Helical" evidence="6">
    <location>
        <begin position="228"/>
        <end position="253"/>
    </location>
</feature>
<dbReference type="AlphaFoldDB" id="A0A9W7KRY2"/>
<feature type="transmembrane region" description="Helical" evidence="6">
    <location>
        <begin position="315"/>
        <end position="336"/>
    </location>
</feature>
<comment type="caution">
    <text evidence="7">The sequence shown here is derived from an EMBL/GenBank/DDBJ whole genome shotgun (WGS) entry which is preliminary data.</text>
</comment>
<dbReference type="Proteomes" id="UP001165082">
    <property type="component" value="Unassembled WGS sequence"/>
</dbReference>
<evidence type="ECO:0000256" key="2">
    <source>
        <dbReference type="ARBA" id="ARBA00009773"/>
    </source>
</evidence>
<accession>A0A9W7KRY2</accession>
<dbReference type="PANTHER" id="PTHR21716:SF4">
    <property type="entry name" value="TRANSMEMBRANE PROTEIN 245"/>
    <property type="match status" value="1"/>
</dbReference>
<dbReference type="OrthoDB" id="5970161at2759"/>
<feature type="transmembrane region" description="Helical" evidence="6">
    <location>
        <begin position="78"/>
        <end position="96"/>
    </location>
</feature>
<name>A0A9W7KRY2_9STRA</name>
<feature type="transmembrane region" description="Helical" evidence="6">
    <location>
        <begin position="39"/>
        <end position="58"/>
    </location>
</feature>
<keyword evidence="3 6" id="KW-0812">Transmembrane</keyword>
<dbReference type="Pfam" id="PF01594">
    <property type="entry name" value="AI-2E_transport"/>
    <property type="match status" value="1"/>
</dbReference>
<proteinExistence type="inferred from homology"/>
<feature type="transmembrane region" description="Helical" evidence="6">
    <location>
        <begin position="15"/>
        <end position="32"/>
    </location>
</feature>
<dbReference type="EMBL" id="BRXZ01000318">
    <property type="protein sequence ID" value="GMI09454.1"/>
    <property type="molecule type" value="Genomic_DNA"/>
</dbReference>
<dbReference type="PANTHER" id="PTHR21716">
    <property type="entry name" value="TRANSMEMBRANE PROTEIN"/>
    <property type="match status" value="1"/>
</dbReference>
<evidence type="ECO:0000313" key="8">
    <source>
        <dbReference type="Proteomes" id="UP001165082"/>
    </source>
</evidence>
<feature type="transmembrane region" description="Helical" evidence="6">
    <location>
        <begin position="348"/>
        <end position="366"/>
    </location>
</feature>
<dbReference type="InterPro" id="IPR002549">
    <property type="entry name" value="AI-2E-like"/>
</dbReference>